<gene>
    <name evidence="2" type="ORF">A176_002138</name>
</gene>
<keyword evidence="3" id="KW-1185">Reference proteome</keyword>
<dbReference type="EMBL" id="CP012109">
    <property type="protein sequence ID" value="AKQ65226.1"/>
    <property type="molecule type" value="Genomic_DNA"/>
</dbReference>
<dbReference type="GO" id="GO:0016491">
    <property type="term" value="F:oxidoreductase activity"/>
    <property type="evidence" value="ECO:0007669"/>
    <property type="project" value="TreeGrafter"/>
</dbReference>
<reference evidence="2 3" key="1">
    <citation type="journal article" date="2016" name="PLoS ONE">
        <title>Complete Genome Sequence and Comparative Genomics of a Novel Myxobacterium Myxococcus hansupus.</title>
        <authorList>
            <person name="Sharma G."/>
            <person name="Narwani T."/>
            <person name="Subramanian S."/>
        </authorList>
    </citation>
    <scope>NUCLEOTIDE SEQUENCE [LARGE SCALE GENOMIC DNA]</scope>
    <source>
        <strain evidence="3">mixupus</strain>
    </source>
</reference>
<dbReference type="PANTHER" id="PTHR12697">
    <property type="entry name" value="PBS LYASE HEAT-LIKE PROTEIN"/>
    <property type="match status" value="1"/>
</dbReference>
<dbReference type="InterPro" id="IPR000357">
    <property type="entry name" value="HEAT"/>
</dbReference>
<dbReference type="Pfam" id="PF13646">
    <property type="entry name" value="HEAT_2"/>
    <property type="match status" value="3"/>
</dbReference>
<dbReference type="SMART" id="SM00567">
    <property type="entry name" value="EZ_HEAT"/>
    <property type="match status" value="13"/>
</dbReference>
<dbReference type="PANTHER" id="PTHR12697:SF5">
    <property type="entry name" value="DEOXYHYPUSINE HYDROXYLASE"/>
    <property type="match status" value="1"/>
</dbReference>
<dbReference type="PATRIC" id="fig|1297742.4.peg.2162"/>
<dbReference type="OrthoDB" id="3661251at2"/>
<evidence type="ECO:0000313" key="3">
    <source>
        <dbReference type="Proteomes" id="UP000009026"/>
    </source>
</evidence>
<evidence type="ECO:0000256" key="1">
    <source>
        <dbReference type="ARBA" id="ARBA00022737"/>
    </source>
</evidence>
<accession>A0A0H4WP13</accession>
<sequence length="684" mass="71087">MSPSSEVPVAEEVRYLALQALDPCAAGVLEILVVGLHDESWRVRHVAAEALKRMPASTELAARLIAVLGERGETGARNAAAEALAGLGGIALAPLVDLLSHPDPDQRKFAADILGQIGHRGAEAPLVQALADRDLNVRVSAAEALGRVGGEQAMGALEALLAEPEPLLRLSALEGLTLLERAVPLRVVTALLEDVPLQRSAYRMLGLIPDAEATQRICQGLGSGLRSVREAALSALGTQALRAEGERRAEFEAVVRESLHASPGLLSRLEEALAAEDVMVRESLHASPGLLSRLEEALAAEDVMVRAGALVVVASLGDASLAIPVAECAREPRLLREVLHTLDTLGPAAGHALLVRMPDLSLPARAAVAEALVHLVDASAVAALCSLLEWMEGDLRAVVVRALGRTGSADAVPPLVELLEEPSLAGAATRSLMGLAESHQMDVVVALQDAVVRKRSPAAVAAMARIGSAWAVPLLKRLSRDTEPEWRAAAVMAACELEGDAGREWVYAALADESAQVRIAGARALARLGGAEAGALLSPALRDEDLSVRVAAVQAVGDCGALDRVPDLVALTRHTDGALAVTAVRALARLGAAEPDVLRAAANHADVEVVKAALAVGAETAAGVAMALALLHHPRWDVRTAAARVLGDSAGPESLPAAREALDAESDALALQALSEAVERLVRR</sequence>
<name>A0A0H4WP13_9BACT</name>
<dbReference type="KEGG" id="mym:A176_002138"/>
<dbReference type="InterPro" id="IPR011989">
    <property type="entry name" value="ARM-like"/>
</dbReference>
<dbReference type="InterPro" id="IPR016024">
    <property type="entry name" value="ARM-type_fold"/>
</dbReference>
<dbReference type="Gene3D" id="1.25.10.10">
    <property type="entry name" value="Leucine-rich Repeat Variant"/>
    <property type="match status" value="4"/>
</dbReference>
<organism evidence="2 3">
    <name type="scientific">Pseudomyxococcus hansupus</name>
    <dbReference type="NCBI Taxonomy" id="1297742"/>
    <lineage>
        <taxon>Bacteria</taxon>
        <taxon>Pseudomonadati</taxon>
        <taxon>Myxococcota</taxon>
        <taxon>Myxococcia</taxon>
        <taxon>Myxococcales</taxon>
        <taxon>Cystobacterineae</taxon>
        <taxon>Myxococcaceae</taxon>
        <taxon>Pseudomyxococcus</taxon>
    </lineage>
</organism>
<proteinExistence type="predicted"/>
<dbReference type="RefSeq" id="WP_002639913.1">
    <property type="nucleotide sequence ID" value="NZ_CP012109.1"/>
</dbReference>
<protein>
    <submittedName>
        <fullName evidence="2">HEAT repeat protein</fullName>
    </submittedName>
</protein>
<dbReference type="Proteomes" id="UP000009026">
    <property type="component" value="Chromosome"/>
</dbReference>
<dbReference type="Pfam" id="PF02985">
    <property type="entry name" value="HEAT"/>
    <property type="match status" value="1"/>
</dbReference>
<dbReference type="eggNOG" id="COG1413">
    <property type="taxonomic scope" value="Bacteria"/>
</dbReference>
<evidence type="ECO:0000313" key="2">
    <source>
        <dbReference type="EMBL" id="AKQ65226.1"/>
    </source>
</evidence>
<dbReference type="InterPro" id="IPR004155">
    <property type="entry name" value="PBS_lyase_HEAT"/>
</dbReference>
<dbReference type="STRING" id="1297742.A176_002138"/>
<dbReference type="AlphaFoldDB" id="A0A0H4WP13"/>
<dbReference type="SUPFAM" id="SSF48371">
    <property type="entry name" value="ARM repeat"/>
    <property type="match status" value="2"/>
</dbReference>
<keyword evidence="1" id="KW-0677">Repeat</keyword>